<dbReference type="InterPro" id="IPR029058">
    <property type="entry name" value="AB_hydrolase_fold"/>
</dbReference>
<gene>
    <name evidence="2" type="ORF">P280DRAFT_549270</name>
</gene>
<evidence type="ECO:0000313" key="3">
    <source>
        <dbReference type="Proteomes" id="UP000799753"/>
    </source>
</evidence>
<dbReference type="Pfam" id="PF00135">
    <property type="entry name" value="COesterase"/>
    <property type="match status" value="1"/>
</dbReference>
<keyword evidence="3" id="KW-1185">Reference proteome</keyword>
<accession>A0A6A6S2L5</accession>
<dbReference type="InterPro" id="IPR002018">
    <property type="entry name" value="CarbesteraseB"/>
</dbReference>
<name>A0A6A6S2L5_9PLEO</name>
<evidence type="ECO:0000259" key="1">
    <source>
        <dbReference type="Pfam" id="PF00135"/>
    </source>
</evidence>
<dbReference type="PANTHER" id="PTHR43142">
    <property type="entry name" value="CARBOXYLIC ESTER HYDROLASE"/>
    <property type="match status" value="1"/>
</dbReference>
<dbReference type="EMBL" id="MU006783">
    <property type="protein sequence ID" value="KAF2641577.1"/>
    <property type="molecule type" value="Genomic_DNA"/>
</dbReference>
<dbReference type="Gene3D" id="3.40.50.1820">
    <property type="entry name" value="alpha/beta hydrolase"/>
    <property type="match status" value="1"/>
</dbReference>
<protein>
    <submittedName>
        <fullName evidence="2">Para-nitrobenzyl esterase</fullName>
    </submittedName>
</protein>
<proteinExistence type="predicted"/>
<dbReference type="PANTHER" id="PTHR43142:SF11">
    <property type="entry name" value="CARBOXYLIC ESTER HYDROLASE"/>
    <property type="match status" value="1"/>
</dbReference>
<dbReference type="AlphaFoldDB" id="A0A6A6S2L5"/>
<feature type="domain" description="Carboxylesterase type B" evidence="1">
    <location>
        <begin position="3"/>
        <end position="453"/>
    </location>
</feature>
<organism evidence="2 3">
    <name type="scientific">Massarina eburnea CBS 473.64</name>
    <dbReference type="NCBI Taxonomy" id="1395130"/>
    <lineage>
        <taxon>Eukaryota</taxon>
        <taxon>Fungi</taxon>
        <taxon>Dikarya</taxon>
        <taxon>Ascomycota</taxon>
        <taxon>Pezizomycotina</taxon>
        <taxon>Dothideomycetes</taxon>
        <taxon>Pleosporomycetidae</taxon>
        <taxon>Pleosporales</taxon>
        <taxon>Massarineae</taxon>
        <taxon>Massarinaceae</taxon>
        <taxon>Massarina</taxon>
    </lineage>
</organism>
<evidence type="ECO:0000313" key="2">
    <source>
        <dbReference type="EMBL" id="KAF2641577.1"/>
    </source>
</evidence>
<dbReference type="SUPFAM" id="SSF53474">
    <property type="entry name" value="alpha/beta-Hydrolases"/>
    <property type="match status" value="1"/>
</dbReference>
<dbReference type="Proteomes" id="UP000799753">
    <property type="component" value="Unassembled WGS sequence"/>
</dbReference>
<sequence length="507" mass="55406">MTILKTPLGTFLGKPKDGVVQYLGIKYASLKDQLSAPELVTSYGTEVIDATSYGPRAPAIDACEYEQNVLIQQHIGAAPSPPMSGTECLNLNITIPRISDPAHKSKFPVMVFIHGGGFIMGSNHWSQYDPARLVRLSVELGMPIIAVNMNYRLGVLGNLSSTELREAGYPGNNSLRDQKCALRWIKKHISSFGGDAGSLTCFGESAGAAAVLYQLFSKEALFTRAISMSGTPIMLKPLPISVAEMTYGMVVRGLNLENASVDERIERLTTITPEDLVAKTPMNASLIPYLDGDIVPVMTSFKNLAAGGQELDNEGTIYHFMGLAERKSGLASAIYTSLTSNIGAEAAQDVLKAYNVLPTTSDNEAMKFILELGNDIAYYAPALRFAESFPGKTYCYHFDEPNPWDGPFKGCSTHLLDAAFLFQNFAEKMEERQREVGKEMAGAWIRFASGVEPWKSFEGADVVKTFGVGDANLREDGRRSTLFKLEEEGKVHLDKLSVAWDMFIASK</sequence>
<dbReference type="OrthoDB" id="6846267at2759"/>
<reference evidence="2" key="1">
    <citation type="journal article" date="2020" name="Stud. Mycol.">
        <title>101 Dothideomycetes genomes: a test case for predicting lifestyles and emergence of pathogens.</title>
        <authorList>
            <person name="Haridas S."/>
            <person name="Albert R."/>
            <person name="Binder M."/>
            <person name="Bloem J."/>
            <person name="Labutti K."/>
            <person name="Salamov A."/>
            <person name="Andreopoulos B."/>
            <person name="Baker S."/>
            <person name="Barry K."/>
            <person name="Bills G."/>
            <person name="Bluhm B."/>
            <person name="Cannon C."/>
            <person name="Castanera R."/>
            <person name="Culley D."/>
            <person name="Daum C."/>
            <person name="Ezra D."/>
            <person name="Gonzalez J."/>
            <person name="Henrissat B."/>
            <person name="Kuo A."/>
            <person name="Liang C."/>
            <person name="Lipzen A."/>
            <person name="Lutzoni F."/>
            <person name="Magnuson J."/>
            <person name="Mondo S."/>
            <person name="Nolan M."/>
            <person name="Ohm R."/>
            <person name="Pangilinan J."/>
            <person name="Park H.-J."/>
            <person name="Ramirez L."/>
            <person name="Alfaro M."/>
            <person name="Sun H."/>
            <person name="Tritt A."/>
            <person name="Yoshinaga Y."/>
            <person name="Zwiers L.-H."/>
            <person name="Turgeon B."/>
            <person name="Goodwin S."/>
            <person name="Spatafora J."/>
            <person name="Crous P."/>
            <person name="Grigoriev I."/>
        </authorList>
    </citation>
    <scope>NUCLEOTIDE SEQUENCE</scope>
    <source>
        <strain evidence="2">CBS 473.64</strain>
    </source>
</reference>